<dbReference type="PANTHER" id="PTHR34098:SF1">
    <property type="entry name" value="F-BOX ONLY PROTEIN 47"/>
    <property type="match status" value="1"/>
</dbReference>
<dbReference type="Pfam" id="PF24467">
    <property type="entry name" value="ARM_FBXO47"/>
    <property type="match status" value="1"/>
</dbReference>
<dbReference type="EMBL" id="UYRS01018901">
    <property type="protein sequence ID" value="VDK41075.1"/>
    <property type="molecule type" value="Genomic_DNA"/>
</dbReference>
<evidence type="ECO:0000313" key="3">
    <source>
        <dbReference type="Proteomes" id="UP000282613"/>
    </source>
</evidence>
<dbReference type="AlphaFoldDB" id="A0A158RAA6"/>
<reference evidence="2 3" key="2">
    <citation type="submission" date="2018-11" db="EMBL/GenBank/DDBJ databases">
        <authorList>
            <consortium name="Pathogen Informatics"/>
        </authorList>
    </citation>
    <scope>NUCLEOTIDE SEQUENCE [LARGE SCALE GENOMIC DNA]</scope>
</reference>
<dbReference type="InterPro" id="IPR038946">
    <property type="entry name" value="FBXO47"/>
</dbReference>
<dbReference type="OrthoDB" id="9858120at2759"/>
<protein>
    <submittedName>
        <fullName evidence="4">F-box domain-containing protein</fullName>
    </submittedName>
</protein>
<proteinExistence type="predicted"/>
<keyword evidence="3" id="KW-1185">Reference proteome</keyword>
<organism evidence="4">
    <name type="scientific">Taenia asiatica</name>
    <name type="common">Asian tapeworm</name>
    <dbReference type="NCBI Taxonomy" id="60517"/>
    <lineage>
        <taxon>Eukaryota</taxon>
        <taxon>Metazoa</taxon>
        <taxon>Spiralia</taxon>
        <taxon>Lophotrochozoa</taxon>
        <taxon>Platyhelminthes</taxon>
        <taxon>Cestoda</taxon>
        <taxon>Eucestoda</taxon>
        <taxon>Cyclophyllidea</taxon>
        <taxon>Taeniidae</taxon>
        <taxon>Taenia</taxon>
    </lineage>
</organism>
<dbReference type="PANTHER" id="PTHR34098">
    <property type="entry name" value="F-BOX ONLY PROTEIN 47"/>
    <property type="match status" value="1"/>
</dbReference>
<dbReference type="Proteomes" id="UP000282613">
    <property type="component" value="Unassembled WGS sequence"/>
</dbReference>
<dbReference type="STRING" id="60517.A0A158RAA6"/>
<accession>A0A158RAA6</accession>
<feature type="domain" description="FBXO47 ARM repeats region" evidence="1">
    <location>
        <begin position="285"/>
        <end position="418"/>
    </location>
</feature>
<sequence>MSVNHYLSSSVCMQLCHFRNPHPPNAPDNFVDVNGQLDYYFQVGVLFRRLYCFLPLSLRIQFLDSILRAYLCHNGFEPKTALNHKSRQSSRKDHSKELLIKGTCILGRLRCPSTFYFGHFLRSFLSGSSPNECQRVFHSLVHSCYGQNFWLKLTSLLCKKPDECPDEELAVRLFLRRIFLDPVSFPLNLGPAWADLSSTNPVASNSKSSSCVPDATDSLTSSGYVSSASISFRDDSFDPAPFRSHIPESSLITSTPLIKSTSVATRSSSSFATSLSSVWPTAGTLATILHSYPFVHQARLLFILYGPVHKARLMWNIMCENTAADLKQLSACFGELGRVLNSLWLSGHWSASDTIAVLHEITNTPDGWLAENVACLLHSAGPQLASLAVQHKASKGYVTELAVILTSLCLVQVKIKEDLSGLLKLVGDAVQATGSTYREEFLDSLSNAFRGVIVDLYETDELDERLEDFSIILKAQSYFFRALLARVYEE</sequence>
<reference evidence="4" key="1">
    <citation type="submission" date="2016-04" db="UniProtKB">
        <authorList>
            <consortium name="WormBaseParasite"/>
        </authorList>
    </citation>
    <scope>IDENTIFICATION</scope>
</reference>
<evidence type="ECO:0000313" key="2">
    <source>
        <dbReference type="EMBL" id="VDK41075.1"/>
    </source>
</evidence>
<name>A0A158RAA6_TAEAS</name>
<evidence type="ECO:0000313" key="4">
    <source>
        <dbReference type="WBParaSite" id="TASK_0000881701-mRNA-1"/>
    </source>
</evidence>
<evidence type="ECO:0000259" key="1">
    <source>
        <dbReference type="Pfam" id="PF24467"/>
    </source>
</evidence>
<gene>
    <name evidence="2" type="ORF">TASK_LOCUS8818</name>
</gene>
<dbReference type="InterPro" id="IPR056622">
    <property type="entry name" value="ARM_FBXO47"/>
</dbReference>
<dbReference type="WBParaSite" id="TASK_0000881701-mRNA-1">
    <property type="protein sequence ID" value="TASK_0000881701-mRNA-1"/>
    <property type="gene ID" value="TASK_0000881701"/>
</dbReference>